<sequence>MRKNYFYYLVTTKMFYNYKLPFLLLALGIISCKKAAAAPPPEINSLYQQVITTDDRKTITVEEAKTYHVNTTYQYEYRTGNPGEYEYNYDVKGINIKGDSVRGNINVQGKYGAGILIGDTIADIEIKTEWISYGKLKAADKKGNEYQLIVK</sequence>
<dbReference type="Proteomes" id="UP001212170">
    <property type="component" value="Unassembled WGS sequence"/>
</dbReference>
<evidence type="ECO:0000256" key="1">
    <source>
        <dbReference type="SAM" id="SignalP"/>
    </source>
</evidence>
<evidence type="ECO:0000313" key="3">
    <source>
        <dbReference type="Proteomes" id="UP001212170"/>
    </source>
</evidence>
<accession>A0ABT4WI85</accession>
<dbReference type="RefSeq" id="WP_271338275.1">
    <property type="nucleotide sequence ID" value="NZ_JAMZNK010000057.1"/>
</dbReference>
<feature type="signal peptide" evidence="1">
    <location>
        <begin position="1"/>
        <end position="37"/>
    </location>
</feature>
<keyword evidence="3" id="KW-1185">Reference proteome</keyword>
<organism evidence="2 3">
    <name type="scientific">Flavobacterium azizsancarii</name>
    <dbReference type="NCBI Taxonomy" id="2961580"/>
    <lineage>
        <taxon>Bacteria</taxon>
        <taxon>Pseudomonadati</taxon>
        <taxon>Bacteroidota</taxon>
        <taxon>Flavobacteriia</taxon>
        <taxon>Flavobacteriales</taxon>
        <taxon>Flavobacteriaceae</taxon>
        <taxon>Flavobacterium</taxon>
    </lineage>
</organism>
<feature type="chain" id="PRO_5047372903" description="Lipoprotein" evidence="1">
    <location>
        <begin position="38"/>
        <end position="151"/>
    </location>
</feature>
<keyword evidence="1" id="KW-0732">Signal</keyword>
<name>A0ABT4WI85_9FLAO</name>
<comment type="caution">
    <text evidence="2">The sequence shown here is derived from an EMBL/GenBank/DDBJ whole genome shotgun (WGS) entry which is preliminary data.</text>
</comment>
<dbReference type="EMBL" id="JAMZNK010000057">
    <property type="protein sequence ID" value="MDA6072300.1"/>
    <property type="molecule type" value="Genomic_DNA"/>
</dbReference>
<protein>
    <recommendedName>
        <fullName evidence="4">Lipoprotein</fullName>
    </recommendedName>
</protein>
<evidence type="ECO:0008006" key="4">
    <source>
        <dbReference type="Google" id="ProtNLM"/>
    </source>
</evidence>
<proteinExistence type="predicted"/>
<evidence type="ECO:0000313" key="2">
    <source>
        <dbReference type="EMBL" id="MDA6072300.1"/>
    </source>
</evidence>
<reference evidence="2 3" key="1">
    <citation type="journal article" date="2023" name="Chemosphere">
        <title>Whole genome analysis of Flavobacterium aziz-sancarii sp. nov., isolated from Ardley Island (Antarctica), revealed a rich resistome and bioremediation potential.</title>
        <authorList>
            <person name="Otur C."/>
            <person name="Okay S."/>
            <person name="Kurt-Kizildogan A."/>
        </authorList>
    </citation>
    <scope>NUCLEOTIDE SEQUENCE [LARGE SCALE GENOMIC DNA]</scope>
    <source>
        <strain evidence="2 3">AC</strain>
    </source>
</reference>
<dbReference type="PROSITE" id="PS51257">
    <property type="entry name" value="PROKAR_LIPOPROTEIN"/>
    <property type="match status" value="1"/>
</dbReference>
<gene>
    <name evidence="2" type="ORF">NJT12_21975</name>
</gene>